<sequence length="366" mass="38581">MAGALAGVLGLCLLAAILLTGDGGRATEAAAPAMLTMPRLSAAASVDTEIGEQVIPLGRAVGIKLFSDGVLVVGLSPVETERGAQYPGRDCGLKAGDVITHINGEEVDTIEEIQEMVAQQQGEQLTIQAVRGQRQLQLTTAPVANSQGNYQLGVWLRDSMAGIGTVTFYDPETGVFAALGHGINDVDTAMLMPLESGAIMEATVSDVKKGVSGQPGELHGQFDLTRDLGTLYANTNLGIFGQLDQNELTQGLEPVEVADREQIHTGKATILSNIRGDKVEEFDIEITKLFLDGDGTRNLMVQVTDQGLLETTGGIVQGMSGSPILQDGRLVGAVTHVLVSDPQRGYGILAENMIRQADSCRQAQMS</sequence>
<keyword evidence="3" id="KW-1185">Reference proteome</keyword>
<dbReference type="SUPFAM" id="SSF50156">
    <property type="entry name" value="PDZ domain-like"/>
    <property type="match status" value="1"/>
</dbReference>
<dbReference type="Pfam" id="PF05580">
    <property type="entry name" value="Peptidase_S55"/>
    <property type="match status" value="1"/>
</dbReference>
<dbReference type="PROSITE" id="PS51494">
    <property type="entry name" value="SPOIVB"/>
    <property type="match status" value="1"/>
</dbReference>
<dbReference type="InterPro" id="IPR014219">
    <property type="entry name" value="SpoIVB"/>
</dbReference>
<dbReference type="InterPro" id="IPR041489">
    <property type="entry name" value="PDZ_6"/>
</dbReference>
<dbReference type="InterPro" id="IPR036034">
    <property type="entry name" value="PDZ_sf"/>
</dbReference>
<gene>
    <name evidence="2" type="primary">spoIVB</name>
    <name evidence="2" type="ORF">H8S11_01465</name>
</gene>
<dbReference type="EC" id="3.4.21.116" evidence="2"/>
<evidence type="ECO:0000259" key="1">
    <source>
        <dbReference type="PROSITE" id="PS51494"/>
    </source>
</evidence>
<accession>A0A8J6J6G9</accession>
<comment type="caution">
    <text evidence="2">The sequence shown here is derived from an EMBL/GenBank/DDBJ whole genome shotgun (WGS) entry which is preliminary data.</text>
</comment>
<dbReference type="NCBIfam" id="TIGR02860">
    <property type="entry name" value="spore_IV_B"/>
    <property type="match status" value="1"/>
</dbReference>
<keyword evidence="2" id="KW-0378">Hydrolase</keyword>
<protein>
    <submittedName>
        <fullName evidence="2">SpoIVB peptidase</fullName>
        <ecNumber evidence="2">3.4.21.116</ecNumber>
    </submittedName>
</protein>
<dbReference type="GO" id="GO:0016787">
    <property type="term" value="F:hydrolase activity"/>
    <property type="evidence" value="ECO:0007669"/>
    <property type="project" value="UniProtKB-KW"/>
</dbReference>
<reference evidence="2" key="1">
    <citation type="submission" date="2020-08" db="EMBL/GenBank/DDBJ databases">
        <title>Genome public.</title>
        <authorList>
            <person name="Liu C."/>
            <person name="Sun Q."/>
        </authorList>
    </citation>
    <scope>NUCLEOTIDE SEQUENCE</scope>
    <source>
        <strain evidence="2">NSJ-23</strain>
    </source>
</reference>
<name>A0A8J6J6G9_9FIRM</name>
<evidence type="ECO:0000313" key="2">
    <source>
        <dbReference type="EMBL" id="MBC5721496.1"/>
    </source>
</evidence>
<dbReference type="Pfam" id="PF17820">
    <property type="entry name" value="PDZ_6"/>
    <property type="match status" value="1"/>
</dbReference>
<dbReference type="SUPFAM" id="SSF50494">
    <property type="entry name" value="Trypsin-like serine proteases"/>
    <property type="match status" value="1"/>
</dbReference>
<dbReference type="EMBL" id="JACOPO010000001">
    <property type="protein sequence ID" value="MBC5721496.1"/>
    <property type="molecule type" value="Genomic_DNA"/>
</dbReference>
<evidence type="ECO:0000313" key="3">
    <source>
        <dbReference type="Proteomes" id="UP000628736"/>
    </source>
</evidence>
<dbReference type="Gene3D" id="2.30.42.10">
    <property type="match status" value="1"/>
</dbReference>
<organism evidence="2 3">
    <name type="scientific">Flintibacter hominis</name>
    <dbReference type="NCBI Taxonomy" id="2763048"/>
    <lineage>
        <taxon>Bacteria</taxon>
        <taxon>Bacillati</taxon>
        <taxon>Bacillota</taxon>
        <taxon>Clostridia</taxon>
        <taxon>Eubacteriales</taxon>
        <taxon>Flintibacter</taxon>
    </lineage>
</organism>
<dbReference type="Proteomes" id="UP000628736">
    <property type="component" value="Unassembled WGS sequence"/>
</dbReference>
<dbReference type="AlphaFoldDB" id="A0A8J6J6G9"/>
<feature type="domain" description="Peptidase S55" evidence="1">
    <location>
        <begin position="134"/>
        <end position="366"/>
    </location>
</feature>
<dbReference type="InterPro" id="IPR009003">
    <property type="entry name" value="Peptidase_S1_PA"/>
</dbReference>
<proteinExistence type="predicted"/>
<dbReference type="InterPro" id="IPR008763">
    <property type="entry name" value="Peptidase_S55"/>
</dbReference>